<reference evidence="2 3" key="1">
    <citation type="submission" date="2019-05" db="EMBL/GenBank/DDBJ databases">
        <title>Emergence of the Ug99 lineage of the wheat stem rust pathogen through somatic hybridization.</title>
        <authorList>
            <person name="Li F."/>
            <person name="Upadhyaya N.M."/>
            <person name="Sperschneider J."/>
            <person name="Matny O."/>
            <person name="Nguyen-Phuc H."/>
            <person name="Mago R."/>
            <person name="Raley C."/>
            <person name="Miller M.E."/>
            <person name="Silverstein K.A.T."/>
            <person name="Henningsen E."/>
            <person name="Hirsch C.D."/>
            <person name="Visser B."/>
            <person name="Pretorius Z.A."/>
            <person name="Steffenson B.J."/>
            <person name="Schwessinger B."/>
            <person name="Dodds P.N."/>
            <person name="Figueroa M."/>
        </authorList>
    </citation>
    <scope>NUCLEOTIDE SEQUENCE [LARGE SCALE GENOMIC DNA]</scope>
    <source>
        <strain evidence="2">21-0</strain>
    </source>
</reference>
<sequence>MKSQDSSVGLTHDVDDLPSSGEGSNGRQPLDRPIPKHQRYNPRMPSLSKDSDLEVVALPQRLFLPDLAAGLVSPNGQLNSKAPRTPMVPPQKEMDEVNMDQYLSLALIPDDDKRTRERLADHGITHWSFFQSSDEDDLIALGFPAGVARLLWEGVPRLQEYCDGIEANRAFLQAACL</sequence>
<comment type="caution">
    <text evidence="2">The sequence shown here is derived from an EMBL/GenBank/DDBJ whole genome shotgun (WGS) entry which is preliminary data.</text>
</comment>
<proteinExistence type="predicted"/>
<dbReference type="AlphaFoldDB" id="A0A5B0N6Z3"/>
<protein>
    <submittedName>
        <fullName evidence="2">Uncharacterized protein</fullName>
    </submittedName>
</protein>
<evidence type="ECO:0000256" key="1">
    <source>
        <dbReference type="SAM" id="MobiDB-lite"/>
    </source>
</evidence>
<keyword evidence="3" id="KW-1185">Reference proteome</keyword>
<feature type="region of interest" description="Disordered" evidence="1">
    <location>
        <begin position="1"/>
        <end position="49"/>
    </location>
</feature>
<evidence type="ECO:0000313" key="3">
    <source>
        <dbReference type="Proteomes" id="UP000324748"/>
    </source>
</evidence>
<accession>A0A5B0N6Z3</accession>
<dbReference type="OrthoDB" id="10550145at2759"/>
<dbReference type="EMBL" id="VSWC01000108">
    <property type="protein sequence ID" value="KAA1085047.1"/>
    <property type="molecule type" value="Genomic_DNA"/>
</dbReference>
<dbReference type="Proteomes" id="UP000324748">
    <property type="component" value="Unassembled WGS sequence"/>
</dbReference>
<gene>
    <name evidence="2" type="ORF">PGT21_000601</name>
</gene>
<name>A0A5B0N6Z3_PUCGR</name>
<organism evidence="2 3">
    <name type="scientific">Puccinia graminis f. sp. tritici</name>
    <dbReference type="NCBI Taxonomy" id="56615"/>
    <lineage>
        <taxon>Eukaryota</taxon>
        <taxon>Fungi</taxon>
        <taxon>Dikarya</taxon>
        <taxon>Basidiomycota</taxon>
        <taxon>Pucciniomycotina</taxon>
        <taxon>Pucciniomycetes</taxon>
        <taxon>Pucciniales</taxon>
        <taxon>Pucciniaceae</taxon>
        <taxon>Puccinia</taxon>
    </lineage>
</organism>
<evidence type="ECO:0000313" key="2">
    <source>
        <dbReference type="EMBL" id="KAA1085047.1"/>
    </source>
</evidence>